<dbReference type="Gene3D" id="2.30.30.30">
    <property type="match status" value="1"/>
</dbReference>
<dbReference type="CDD" id="cd06088">
    <property type="entry name" value="KOW_RPL14"/>
    <property type="match status" value="1"/>
</dbReference>
<dbReference type="InterPro" id="IPR014722">
    <property type="entry name" value="Rib_uL2_dom2"/>
</dbReference>
<dbReference type="GO" id="GO:1990904">
    <property type="term" value="C:ribonucleoprotein complex"/>
    <property type="evidence" value="ECO:0007669"/>
    <property type="project" value="UniProtKB-KW"/>
</dbReference>
<name>A0A6N2U6F6_9FIRM</name>
<proteinExistence type="predicted"/>
<reference evidence="3" key="1">
    <citation type="submission" date="2019-11" db="EMBL/GenBank/DDBJ databases">
        <authorList>
            <person name="Feng L."/>
        </authorList>
    </citation>
    <scope>NUCLEOTIDE SEQUENCE</scope>
    <source>
        <strain evidence="3">AundefinedLFYP135</strain>
    </source>
</reference>
<evidence type="ECO:0000256" key="1">
    <source>
        <dbReference type="ARBA" id="ARBA00022980"/>
    </source>
</evidence>
<keyword evidence="2" id="KW-0687">Ribonucleoprotein</keyword>
<dbReference type="GO" id="GO:0005840">
    <property type="term" value="C:ribosome"/>
    <property type="evidence" value="ECO:0007669"/>
    <property type="project" value="UniProtKB-KW"/>
</dbReference>
<gene>
    <name evidence="3" type="ORF">AULFYP135_01788</name>
</gene>
<protein>
    <recommendedName>
        <fullName evidence="4">50S ribosomal protein L14e</fullName>
    </recommendedName>
</protein>
<keyword evidence="1" id="KW-0689">Ribosomal protein</keyword>
<dbReference type="SUPFAM" id="SSF50104">
    <property type="entry name" value="Translation proteins SH3-like domain"/>
    <property type="match status" value="1"/>
</dbReference>
<dbReference type="AlphaFoldDB" id="A0A6N2U6F6"/>
<organism evidence="3">
    <name type="scientific">uncultured Anaerotruncus sp</name>
    <dbReference type="NCBI Taxonomy" id="905011"/>
    <lineage>
        <taxon>Bacteria</taxon>
        <taxon>Bacillati</taxon>
        <taxon>Bacillota</taxon>
        <taxon>Clostridia</taxon>
        <taxon>Eubacteriales</taxon>
        <taxon>Oscillospiraceae</taxon>
        <taxon>Anaerotruncus</taxon>
        <taxon>environmental samples</taxon>
    </lineage>
</organism>
<evidence type="ECO:0000313" key="3">
    <source>
        <dbReference type="EMBL" id="VYT13645.1"/>
    </source>
</evidence>
<evidence type="ECO:0008006" key="4">
    <source>
        <dbReference type="Google" id="ProtNLM"/>
    </source>
</evidence>
<sequence>MMTIEKGSVVRSIAGHDADRFYVVLEMEGDFAFIADGKERKLEKPKRKRKKHLRGTNTRLDVDTLTTDKKLREALHPFNYGKLPSEGGI</sequence>
<dbReference type="InterPro" id="IPR041985">
    <property type="entry name" value="Ribosomal_eL14_KOW"/>
</dbReference>
<dbReference type="InterPro" id="IPR008991">
    <property type="entry name" value="Translation_prot_SH3-like_sf"/>
</dbReference>
<dbReference type="EMBL" id="CACRSL010000003">
    <property type="protein sequence ID" value="VYT13645.1"/>
    <property type="molecule type" value="Genomic_DNA"/>
</dbReference>
<evidence type="ECO:0000256" key="2">
    <source>
        <dbReference type="ARBA" id="ARBA00023274"/>
    </source>
</evidence>
<accession>A0A6N2U6F6</accession>